<gene>
    <name evidence="2" type="ORF">BOTBODRAFT_339818</name>
</gene>
<dbReference type="HOGENOM" id="CLU_1337319_0_0_1"/>
<reference evidence="3" key="1">
    <citation type="journal article" date="2014" name="Proc. Natl. Acad. Sci. U.S.A.">
        <title>Extensive sampling of basidiomycete genomes demonstrates inadequacy of the white-rot/brown-rot paradigm for wood decay fungi.</title>
        <authorList>
            <person name="Riley R."/>
            <person name="Salamov A.A."/>
            <person name="Brown D.W."/>
            <person name="Nagy L.G."/>
            <person name="Floudas D."/>
            <person name="Held B.W."/>
            <person name="Levasseur A."/>
            <person name="Lombard V."/>
            <person name="Morin E."/>
            <person name="Otillar R."/>
            <person name="Lindquist E.A."/>
            <person name="Sun H."/>
            <person name="LaButti K.M."/>
            <person name="Schmutz J."/>
            <person name="Jabbour D."/>
            <person name="Luo H."/>
            <person name="Baker S.E."/>
            <person name="Pisabarro A.G."/>
            <person name="Walton J.D."/>
            <person name="Blanchette R.A."/>
            <person name="Henrissat B."/>
            <person name="Martin F."/>
            <person name="Cullen D."/>
            <person name="Hibbett D.S."/>
            <person name="Grigoriev I.V."/>
        </authorList>
    </citation>
    <scope>NUCLEOTIDE SEQUENCE [LARGE SCALE GENOMIC DNA]</scope>
    <source>
        <strain evidence="3">FD-172 SS1</strain>
    </source>
</reference>
<dbReference type="AlphaFoldDB" id="A0A067MT47"/>
<evidence type="ECO:0000256" key="1">
    <source>
        <dbReference type="SAM" id="MobiDB-lite"/>
    </source>
</evidence>
<dbReference type="InParanoid" id="A0A067MT47"/>
<feature type="compositionally biased region" description="Polar residues" evidence="1">
    <location>
        <begin position="136"/>
        <end position="149"/>
    </location>
</feature>
<dbReference type="EMBL" id="KL198036">
    <property type="protein sequence ID" value="KDQ14756.1"/>
    <property type="molecule type" value="Genomic_DNA"/>
</dbReference>
<proteinExistence type="predicted"/>
<sequence>MAVACNVLCWEPRHGSRGSQSLLEWFRVECEQGIRTGLDVLNPLARWSTSWRLLVEAVCWVGARATSGPIGRVGHAAERARRGERCTTRFLAGLGGAGDGLEIWGRCSQRRARRGRTQSRSQDDGAGSNLHPAAQATRTPSRSHTTLPTLRSPARANPVAAASGGRRGCYLSAKISHGPAASSCPQGASYQGGPSIISALLLFPS</sequence>
<protein>
    <submittedName>
        <fullName evidence="2">Uncharacterized protein</fullName>
    </submittedName>
</protein>
<feature type="region of interest" description="Disordered" evidence="1">
    <location>
        <begin position="112"/>
        <end position="162"/>
    </location>
</feature>
<dbReference type="Proteomes" id="UP000027195">
    <property type="component" value="Unassembled WGS sequence"/>
</dbReference>
<organism evidence="2 3">
    <name type="scientific">Botryobasidium botryosum (strain FD-172 SS1)</name>
    <dbReference type="NCBI Taxonomy" id="930990"/>
    <lineage>
        <taxon>Eukaryota</taxon>
        <taxon>Fungi</taxon>
        <taxon>Dikarya</taxon>
        <taxon>Basidiomycota</taxon>
        <taxon>Agaricomycotina</taxon>
        <taxon>Agaricomycetes</taxon>
        <taxon>Cantharellales</taxon>
        <taxon>Botryobasidiaceae</taxon>
        <taxon>Botryobasidium</taxon>
    </lineage>
</organism>
<evidence type="ECO:0000313" key="2">
    <source>
        <dbReference type="EMBL" id="KDQ14756.1"/>
    </source>
</evidence>
<accession>A0A067MT47</accession>
<keyword evidence="3" id="KW-1185">Reference proteome</keyword>
<name>A0A067MT47_BOTB1</name>
<evidence type="ECO:0000313" key="3">
    <source>
        <dbReference type="Proteomes" id="UP000027195"/>
    </source>
</evidence>